<dbReference type="HAMAP" id="MF_01405">
    <property type="entry name" value="Non_canon_purine_NTPase"/>
    <property type="match status" value="1"/>
</dbReference>
<evidence type="ECO:0000256" key="7">
    <source>
        <dbReference type="ARBA" id="ARBA00023080"/>
    </source>
</evidence>
<dbReference type="GO" id="GO:0005829">
    <property type="term" value="C:cytosol"/>
    <property type="evidence" value="ECO:0007669"/>
    <property type="project" value="TreeGrafter"/>
</dbReference>
<evidence type="ECO:0000256" key="2">
    <source>
        <dbReference type="ARBA" id="ARBA00011738"/>
    </source>
</evidence>
<comment type="caution">
    <text evidence="12">The sequence shown here is derived from an EMBL/GenBank/DDBJ whole genome shotgun (WGS) entry which is preliminary data.</text>
</comment>
<dbReference type="CDD" id="cd00515">
    <property type="entry name" value="HAM1"/>
    <property type="match status" value="1"/>
</dbReference>
<reference evidence="12 13" key="1">
    <citation type="journal article" date="2016" name="Nat. Biotechnol.">
        <title>Measurement of bacterial replication rates in microbial communities.</title>
        <authorList>
            <person name="Brown C.T."/>
            <person name="Olm M.R."/>
            <person name="Thomas B.C."/>
            <person name="Banfield J.F."/>
        </authorList>
    </citation>
    <scope>NUCLEOTIDE SEQUENCE [LARGE SCALE GENOMIC DNA]</scope>
    <source>
        <strain evidence="12">45_41</strain>
    </source>
</reference>
<dbReference type="NCBIfam" id="TIGR00042">
    <property type="entry name" value="RdgB/HAM1 family non-canonical purine NTP pyrophosphatase"/>
    <property type="match status" value="1"/>
</dbReference>
<comment type="cofactor">
    <cofactor evidence="10">
        <name>Mg(2+)</name>
        <dbReference type="ChEBI" id="CHEBI:18420"/>
    </cofactor>
    <text evidence="10">Binds 1 Mg(2+) ion per subunit.</text>
</comment>
<feature type="binding site" evidence="10">
    <location>
        <begin position="154"/>
        <end position="157"/>
    </location>
    <ligand>
        <name>substrate</name>
    </ligand>
</feature>
<evidence type="ECO:0000256" key="5">
    <source>
        <dbReference type="ARBA" id="ARBA00022801"/>
    </source>
</evidence>
<protein>
    <recommendedName>
        <fullName evidence="10">dITP/XTP pyrophosphatase</fullName>
        <ecNumber evidence="10">3.6.1.66</ecNumber>
    </recommendedName>
    <alternativeName>
        <fullName evidence="10">Non-canonical purine NTP pyrophosphatase</fullName>
    </alternativeName>
    <alternativeName>
        <fullName evidence="10">Non-standard purine NTP pyrophosphatase</fullName>
    </alternativeName>
    <alternativeName>
        <fullName evidence="10">Nucleoside-triphosphate diphosphatase</fullName>
    </alternativeName>
    <alternativeName>
        <fullName evidence="10">Nucleoside-triphosphate pyrophosphatase</fullName>
        <shortName evidence="10">NTPase</shortName>
    </alternativeName>
</protein>
<feature type="binding site" evidence="10">
    <location>
        <begin position="12"/>
        <end position="17"/>
    </location>
    <ligand>
        <name>substrate</name>
    </ligand>
</feature>
<dbReference type="InterPro" id="IPR020922">
    <property type="entry name" value="dITP/XTP_pyrophosphatase"/>
</dbReference>
<dbReference type="AlphaFoldDB" id="A0A1Q6I023"/>
<evidence type="ECO:0000256" key="9">
    <source>
        <dbReference type="ARBA" id="ARBA00052017"/>
    </source>
</evidence>
<evidence type="ECO:0000256" key="1">
    <source>
        <dbReference type="ARBA" id="ARBA00008023"/>
    </source>
</evidence>
<comment type="subunit">
    <text evidence="2 10">Homodimer.</text>
</comment>
<comment type="catalytic activity">
    <reaction evidence="8 10">
        <text>dITP + H2O = dIMP + diphosphate + H(+)</text>
        <dbReference type="Rhea" id="RHEA:28342"/>
        <dbReference type="ChEBI" id="CHEBI:15377"/>
        <dbReference type="ChEBI" id="CHEBI:15378"/>
        <dbReference type="ChEBI" id="CHEBI:33019"/>
        <dbReference type="ChEBI" id="CHEBI:61194"/>
        <dbReference type="ChEBI" id="CHEBI:61382"/>
        <dbReference type="EC" id="3.6.1.66"/>
    </reaction>
</comment>
<dbReference type="GO" id="GO:0036222">
    <property type="term" value="F:XTP diphosphatase activity"/>
    <property type="evidence" value="ECO:0007669"/>
    <property type="project" value="UniProtKB-UniRule"/>
</dbReference>
<evidence type="ECO:0000313" key="13">
    <source>
        <dbReference type="Proteomes" id="UP000186549"/>
    </source>
</evidence>
<dbReference type="GO" id="GO:0046872">
    <property type="term" value="F:metal ion binding"/>
    <property type="evidence" value="ECO:0007669"/>
    <property type="project" value="UniProtKB-KW"/>
</dbReference>
<keyword evidence="3 10" id="KW-0479">Metal-binding</keyword>
<dbReference type="FunFam" id="3.90.950.10:FF:000001">
    <property type="entry name" value="dITP/XTP pyrophosphatase"/>
    <property type="match status" value="1"/>
</dbReference>
<dbReference type="PANTHER" id="PTHR11067:SF9">
    <property type="entry name" value="INOSINE TRIPHOSPHATE PYROPHOSPHATASE"/>
    <property type="match status" value="1"/>
</dbReference>
<keyword evidence="5 10" id="KW-0378">Hydrolase</keyword>
<dbReference type="Gene3D" id="3.90.950.10">
    <property type="match status" value="1"/>
</dbReference>
<evidence type="ECO:0000256" key="11">
    <source>
        <dbReference type="RuleBase" id="RU003781"/>
    </source>
</evidence>
<keyword evidence="7 10" id="KW-0546">Nucleotide metabolism</keyword>
<comment type="catalytic activity">
    <reaction evidence="9 10">
        <text>XTP + H2O = XMP + diphosphate + H(+)</text>
        <dbReference type="Rhea" id="RHEA:28610"/>
        <dbReference type="ChEBI" id="CHEBI:15377"/>
        <dbReference type="ChEBI" id="CHEBI:15378"/>
        <dbReference type="ChEBI" id="CHEBI:33019"/>
        <dbReference type="ChEBI" id="CHEBI:57464"/>
        <dbReference type="ChEBI" id="CHEBI:61314"/>
        <dbReference type="EC" id="3.6.1.66"/>
    </reaction>
</comment>
<evidence type="ECO:0000256" key="6">
    <source>
        <dbReference type="ARBA" id="ARBA00022842"/>
    </source>
</evidence>
<feature type="binding site" evidence="10">
    <location>
        <position position="177"/>
    </location>
    <ligand>
        <name>substrate</name>
    </ligand>
</feature>
<evidence type="ECO:0000313" key="12">
    <source>
        <dbReference type="EMBL" id="OKZ32172.1"/>
    </source>
</evidence>
<feature type="binding site" evidence="10">
    <location>
        <position position="73"/>
    </location>
    <ligand>
        <name>Mg(2+)</name>
        <dbReference type="ChEBI" id="CHEBI:18420"/>
    </ligand>
</feature>
<feature type="binding site" evidence="10">
    <location>
        <position position="74"/>
    </location>
    <ligand>
        <name>substrate</name>
    </ligand>
</feature>
<dbReference type="GO" id="GO:0017111">
    <property type="term" value="F:ribonucleoside triphosphate phosphatase activity"/>
    <property type="evidence" value="ECO:0007669"/>
    <property type="project" value="InterPro"/>
</dbReference>
<feature type="active site" description="Proton acceptor" evidence="10">
    <location>
        <position position="73"/>
    </location>
</feature>
<evidence type="ECO:0000256" key="10">
    <source>
        <dbReference type="HAMAP-Rule" id="MF_01405"/>
    </source>
</evidence>
<sequence length="197" mass="21877">MTEKLKKLVFVTNNPHKLEEIRNIAGNKFHIYSLRDIDCNEEIPETADTIRENALMKARYVAEKYGVDCFADDTGLEVNALGGAPGVHTARYASAEGHDTLGNMQLLLHNLENADDRSARFVTWIALIKDGKTVTFEGVCNGTILDHQAGEGGFGYDPVFRPAGFDRTFAQMTADEKNAVSHRGKATRKLIDYLNDK</sequence>
<comment type="function">
    <text evidence="10">Pyrophosphatase that catalyzes the hydrolysis of nucleoside triphosphates to their monophosphate derivatives, with a high preference for the non-canonical purine nucleotides XTP (xanthosine triphosphate), dITP (deoxyinosine triphosphate) and ITP. Seems to function as a house-cleaning enzyme that removes non-canonical purine nucleotides from the nucleotide pool, thus preventing their incorporation into DNA/RNA and avoiding chromosomal lesions.</text>
</comment>
<dbReference type="EC" id="3.6.1.66" evidence="10"/>
<keyword evidence="6 10" id="KW-0460">Magnesium</keyword>
<gene>
    <name evidence="12" type="ORF">BHV79_10805</name>
</gene>
<keyword evidence="4 10" id="KW-0547">Nucleotide-binding</keyword>
<dbReference type="PANTHER" id="PTHR11067">
    <property type="entry name" value="INOSINE TRIPHOSPHATE PYROPHOSPHATASE/HAM1 PROTEIN"/>
    <property type="match status" value="1"/>
</dbReference>
<feature type="binding site" evidence="10">
    <location>
        <begin position="182"/>
        <end position="183"/>
    </location>
    <ligand>
        <name>substrate</name>
    </ligand>
</feature>
<dbReference type="GO" id="GO:0036220">
    <property type="term" value="F:ITP diphosphatase activity"/>
    <property type="evidence" value="ECO:0007669"/>
    <property type="project" value="UniProtKB-UniRule"/>
</dbReference>
<name>A0A1Q6I023_BACUN</name>
<comment type="similarity">
    <text evidence="1 10 11">Belongs to the HAM1 NTPase family.</text>
</comment>
<dbReference type="InterPro" id="IPR029001">
    <property type="entry name" value="ITPase-like_fam"/>
</dbReference>
<dbReference type="Pfam" id="PF01725">
    <property type="entry name" value="Ham1p_like"/>
    <property type="match status" value="1"/>
</dbReference>
<dbReference type="NCBIfam" id="NF011398">
    <property type="entry name" value="PRK14823.1"/>
    <property type="match status" value="1"/>
</dbReference>
<dbReference type="EMBL" id="MNQU01000235">
    <property type="protein sequence ID" value="OKZ32172.1"/>
    <property type="molecule type" value="Genomic_DNA"/>
</dbReference>
<proteinExistence type="inferred from homology"/>
<dbReference type="GO" id="GO:0009117">
    <property type="term" value="P:nucleotide metabolic process"/>
    <property type="evidence" value="ECO:0007669"/>
    <property type="project" value="UniProtKB-KW"/>
</dbReference>
<dbReference type="GO" id="GO:0035870">
    <property type="term" value="F:dITP diphosphatase activity"/>
    <property type="evidence" value="ECO:0007669"/>
    <property type="project" value="UniProtKB-UniRule"/>
</dbReference>
<dbReference type="InterPro" id="IPR002637">
    <property type="entry name" value="RdgB/HAM1"/>
</dbReference>
<organism evidence="12 13">
    <name type="scientific">Bacteroides uniformis</name>
    <dbReference type="NCBI Taxonomy" id="820"/>
    <lineage>
        <taxon>Bacteria</taxon>
        <taxon>Pseudomonadati</taxon>
        <taxon>Bacteroidota</taxon>
        <taxon>Bacteroidia</taxon>
        <taxon>Bacteroidales</taxon>
        <taxon>Bacteroidaceae</taxon>
        <taxon>Bacteroides</taxon>
    </lineage>
</organism>
<dbReference type="SUPFAM" id="SSF52972">
    <property type="entry name" value="ITPase-like"/>
    <property type="match status" value="1"/>
</dbReference>
<dbReference type="Proteomes" id="UP000186549">
    <property type="component" value="Unassembled WGS sequence"/>
</dbReference>
<comment type="catalytic activity">
    <reaction evidence="10">
        <text>ITP + H2O = IMP + diphosphate + H(+)</text>
        <dbReference type="Rhea" id="RHEA:29399"/>
        <dbReference type="ChEBI" id="CHEBI:15377"/>
        <dbReference type="ChEBI" id="CHEBI:15378"/>
        <dbReference type="ChEBI" id="CHEBI:33019"/>
        <dbReference type="ChEBI" id="CHEBI:58053"/>
        <dbReference type="ChEBI" id="CHEBI:61402"/>
        <dbReference type="EC" id="3.6.1.66"/>
    </reaction>
</comment>
<accession>A0A1Q6I023</accession>
<evidence type="ECO:0000256" key="4">
    <source>
        <dbReference type="ARBA" id="ARBA00022741"/>
    </source>
</evidence>
<dbReference type="GO" id="GO:0009146">
    <property type="term" value="P:purine nucleoside triphosphate catabolic process"/>
    <property type="evidence" value="ECO:0007669"/>
    <property type="project" value="UniProtKB-UniRule"/>
</dbReference>
<comment type="caution">
    <text evidence="10">Lacks conserved residue(s) required for the propagation of feature annotation.</text>
</comment>
<evidence type="ECO:0000256" key="8">
    <source>
        <dbReference type="ARBA" id="ARBA00051875"/>
    </source>
</evidence>
<evidence type="ECO:0000256" key="3">
    <source>
        <dbReference type="ARBA" id="ARBA00022723"/>
    </source>
</evidence>
<dbReference type="GO" id="GO:0000166">
    <property type="term" value="F:nucleotide binding"/>
    <property type="evidence" value="ECO:0007669"/>
    <property type="project" value="UniProtKB-KW"/>
</dbReference>